<dbReference type="STRING" id="574349.SAMN05443545_106282"/>
<dbReference type="CDD" id="cd07012">
    <property type="entry name" value="PBP2_Bug_TTT"/>
    <property type="match status" value="1"/>
</dbReference>
<dbReference type="AlphaFoldDB" id="A0A1H3DGD1"/>
<evidence type="ECO:0000256" key="1">
    <source>
        <dbReference type="ARBA" id="ARBA00006987"/>
    </source>
</evidence>
<dbReference type="RefSeq" id="WP_092570493.1">
    <property type="nucleotide sequence ID" value="NZ_BMXH01000005.1"/>
</dbReference>
<protein>
    <submittedName>
        <fullName evidence="3">Tripartite-type tricarboxylate transporter, receptor component TctC</fullName>
    </submittedName>
</protein>
<name>A0A1H3DGD1_9GAMM</name>
<accession>A0A1H3DGD1</accession>
<dbReference type="EMBL" id="FNNI01000006">
    <property type="protein sequence ID" value="SDX65390.1"/>
    <property type="molecule type" value="Genomic_DNA"/>
</dbReference>
<gene>
    <name evidence="3" type="ORF">SAMN05443545_106282</name>
</gene>
<keyword evidence="2" id="KW-0732">Signal</keyword>
<keyword evidence="4" id="KW-1185">Reference proteome</keyword>
<dbReference type="Gene3D" id="3.40.190.150">
    <property type="entry name" value="Bordetella uptake gene, domain 1"/>
    <property type="match status" value="1"/>
</dbReference>
<dbReference type="Gene3D" id="3.40.190.10">
    <property type="entry name" value="Periplasmic binding protein-like II"/>
    <property type="match status" value="1"/>
</dbReference>
<dbReference type="PANTHER" id="PTHR42928">
    <property type="entry name" value="TRICARBOXYLATE-BINDING PROTEIN"/>
    <property type="match status" value="1"/>
</dbReference>
<dbReference type="Proteomes" id="UP000198500">
    <property type="component" value="Unassembled WGS sequence"/>
</dbReference>
<sequence>MKRTLALSLITPLAFTATGVLAESNYPNQDITIIVPYSAGGSGDTVSRIIADPLSDELGVDVNVVNRPGAGGEVGITEMANADPDGYTVGVFGYPDNFVVENTRDVDFNSDDDLEFLAQFDSTPMGIFAKPNAAYDDLDSLREYASDNPNALVIGESGALGLLSALAFESNLDVELTEIRYDGGGDLMNAILGEHIDLASTSSMSHDPIVDGGGTPIAFAAAERMDMFPDVPTMKELGVDQVMEVGRVMVVPTGVPDEVRDTLTDALDAISTNEEMIDTFLEADLPYNYLGYDDINEKVETSNKQFQEVIDNNADQF</sequence>
<reference evidence="3 4" key="1">
    <citation type="submission" date="2016-10" db="EMBL/GenBank/DDBJ databases">
        <authorList>
            <person name="de Groot N.N."/>
        </authorList>
    </citation>
    <scope>NUCLEOTIDE SEQUENCE [LARGE SCALE GENOMIC DNA]</scope>
    <source>
        <strain evidence="3 4">DSM 19219</strain>
    </source>
</reference>
<evidence type="ECO:0000313" key="3">
    <source>
        <dbReference type="EMBL" id="SDX65390.1"/>
    </source>
</evidence>
<dbReference type="InterPro" id="IPR042100">
    <property type="entry name" value="Bug_dom1"/>
</dbReference>
<evidence type="ECO:0000313" key="4">
    <source>
        <dbReference type="Proteomes" id="UP000198500"/>
    </source>
</evidence>
<comment type="similarity">
    <text evidence="1">Belongs to the UPF0065 (bug) family.</text>
</comment>
<feature type="chain" id="PRO_5011638893" evidence="2">
    <location>
        <begin position="23"/>
        <end position="317"/>
    </location>
</feature>
<organism evidence="3 4">
    <name type="scientific">Aidingimonas halophila</name>
    <dbReference type="NCBI Taxonomy" id="574349"/>
    <lineage>
        <taxon>Bacteria</taxon>
        <taxon>Pseudomonadati</taxon>
        <taxon>Pseudomonadota</taxon>
        <taxon>Gammaproteobacteria</taxon>
        <taxon>Oceanospirillales</taxon>
        <taxon>Halomonadaceae</taxon>
        <taxon>Aidingimonas</taxon>
    </lineage>
</organism>
<dbReference type="PIRSF" id="PIRSF017082">
    <property type="entry name" value="YflP"/>
    <property type="match status" value="1"/>
</dbReference>
<keyword evidence="3" id="KW-0675">Receptor</keyword>
<dbReference type="Pfam" id="PF03401">
    <property type="entry name" value="TctC"/>
    <property type="match status" value="1"/>
</dbReference>
<feature type="signal peptide" evidence="2">
    <location>
        <begin position="1"/>
        <end position="22"/>
    </location>
</feature>
<dbReference type="OrthoDB" id="9780943at2"/>
<proteinExistence type="inferred from homology"/>
<dbReference type="PANTHER" id="PTHR42928:SF5">
    <property type="entry name" value="BLR1237 PROTEIN"/>
    <property type="match status" value="1"/>
</dbReference>
<dbReference type="InterPro" id="IPR005064">
    <property type="entry name" value="BUG"/>
</dbReference>
<evidence type="ECO:0000256" key="2">
    <source>
        <dbReference type="SAM" id="SignalP"/>
    </source>
</evidence>